<reference evidence="1 2" key="1">
    <citation type="journal article" date="2013" name="PLoS Genet.">
        <title>Comparative genome structure, secondary metabolite, and effector coding capacity across Cochliobolus pathogens.</title>
        <authorList>
            <person name="Condon B.J."/>
            <person name="Leng Y."/>
            <person name="Wu D."/>
            <person name="Bushley K.E."/>
            <person name="Ohm R.A."/>
            <person name="Otillar R."/>
            <person name="Martin J."/>
            <person name="Schackwitz W."/>
            <person name="Grimwood J."/>
            <person name="MohdZainudin N."/>
            <person name="Xue C."/>
            <person name="Wang R."/>
            <person name="Manning V.A."/>
            <person name="Dhillon B."/>
            <person name="Tu Z.J."/>
            <person name="Steffenson B.J."/>
            <person name="Salamov A."/>
            <person name="Sun H."/>
            <person name="Lowry S."/>
            <person name="LaButti K."/>
            <person name="Han J."/>
            <person name="Copeland A."/>
            <person name="Lindquist E."/>
            <person name="Barry K."/>
            <person name="Schmutz J."/>
            <person name="Baker S.E."/>
            <person name="Ciuffetti L.M."/>
            <person name="Grigoriev I.V."/>
            <person name="Zhong S."/>
            <person name="Turgeon B.G."/>
        </authorList>
    </citation>
    <scope>NUCLEOTIDE SEQUENCE [LARGE SCALE GENOMIC DNA]</scope>
    <source>
        <strain evidence="1 2">FI3</strain>
    </source>
</reference>
<dbReference type="EMBL" id="KI968783">
    <property type="protein sequence ID" value="EUN23624.1"/>
    <property type="molecule type" value="Genomic_DNA"/>
</dbReference>
<accession>W7E996</accession>
<dbReference type="AlphaFoldDB" id="W7E996"/>
<protein>
    <submittedName>
        <fullName evidence="1">Uncharacterized protein</fullName>
    </submittedName>
</protein>
<evidence type="ECO:0000313" key="1">
    <source>
        <dbReference type="EMBL" id="EUN23624.1"/>
    </source>
</evidence>
<dbReference type="Proteomes" id="UP000054337">
    <property type="component" value="Unassembled WGS sequence"/>
</dbReference>
<organism evidence="1 2">
    <name type="scientific">Bipolaris victoriae (strain FI3)</name>
    <name type="common">Victoria blight of oats agent</name>
    <name type="synonym">Cochliobolus victoriae</name>
    <dbReference type="NCBI Taxonomy" id="930091"/>
    <lineage>
        <taxon>Eukaryota</taxon>
        <taxon>Fungi</taxon>
        <taxon>Dikarya</taxon>
        <taxon>Ascomycota</taxon>
        <taxon>Pezizomycotina</taxon>
        <taxon>Dothideomycetes</taxon>
        <taxon>Pleosporomycetidae</taxon>
        <taxon>Pleosporales</taxon>
        <taxon>Pleosporineae</taxon>
        <taxon>Pleosporaceae</taxon>
        <taxon>Bipolaris</taxon>
    </lineage>
</organism>
<evidence type="ECO:0000313" key="2">
    <source>
        <dbReference type="Proteomes" id="UP000054337"/>
    </source>
</evidence>
<dbReference type="RefSeq" id="XP_014553200.1">
    <property type="nucleotide sequence ID" value="XM_014697714.1"/>
</dbReference>
<name>W7E996_BIPV3</name>
<dbReference type="GeneID" id="26256970"/>
<keyword evidence="2" id="KW-1185">Reference proteome</keyword>
<sequence length="242" mass="28100">MRSVGIFQILASDFHDDASIDCSISYSDDWSRLFSGKMVEEHDYYVLWTRIMLQIVFKVAKRIPPPDFASIESFNDEILCAFISSADNHLMASLRSEYYGSVSALLWPYLKILKILDRIEVSEKELSKGQQDILHFIYHWERYTLYNITAFDCVGAVNGHVYRTFRGTSSSLVIMGNPVNTLHILLQLLDKDMNYLYQYTVDKLSRFRLASQILNQDLEFLRMPWSQISPTFQLHLATTLVV</sequence>
<dbReference type="OrthoDB" id="3671887at2759"/>
<gene>
    <name evidence="1" type="ORF">COCVIDRAFT_40759</name>
</gene>
<proteinExistence type="predicted"/>
<dbReference type="HOGENOM" id="CLU_063109_0_0_1"/>